<sequence>MSERPNQNLPIYNTMLRLSRTTIRRISTKELTTARIKDISKPDENNLQQQAPNRISPWSKSQKPRAEAQDNVRFAVKDLAKQPRPYAAIDLIYKQPIRYIEHDNVAVCDGNGGPQGHPKVYINLDQNKAIPCGYCGLRFAQAAFKEDIESSQN</sequence>
<dbReference type="PANTHER" id="PTHR13156">
    <property type="entry name" value="NADH-UBIQUINONE OXIDOREDUCTASE 13 KD-A SUBUNIT"/>
    <property type="match status" value="1"/>
</dbReference>
<gene>
    <name evidence="3" type="ORF">ATY40_BA7502119</name>
</gene>
<dbReference type="InterPro" id="IPR019401">
    <property type="entry name" value="Znf_CHCC"/>
</dbReference>
<keyword evidence="4" id="KW-1185">Reference proteome</keyword>
<dbReference type="OrthoDB" id="307899at2759"/>
<dbReference type="PANTHER" id="PTHR13156:SF0">
    <property type="entry name" value="NADH DEHYDROGENASE [UBIQUINONE] IRON-SULFUR PROTEIN 6, MITOCHONDRIAL"/>
    <property type="match status" value="1"/>
</dbReference>
<feature type="compositionally biased region" description="Polar residues" evidence="1">
    <location>
        <begin position="45"/>
        <end position="61"/>
    </location>
</feature>
<feature type="region of interest" description="Disordered" evidence="1">
    <location>
        <begin position="38"/>
        <end position="69"/>
    </location>
</feature>
<dbReference type="GO" id="GO:0005739">
    <property type="term" value="C:mitochondrion"/>
    <property type="evidence" value="ECO:0007669"/>
    <property type="project" value="GOC"/>
</dbReference>
<dbReference type="Pfam" id="PF10276">
    <property type="entry name" value="zf-CHCC"/>
    <property type="match status" value="1"/>
</dbReference>
<accession>A0A1B2JAH0</accession>
<name>A0A1B2JAH0_PICPA</name>
<evidence type="ECO:0000259" key="2">
    <source>
        <dbReference type="Pfam" id="PF10276"/>
    </source>
</evidence>
<dbReference type="AlphaFoldDB" id="A0A1B2JAH0"/>
<evidence type="ECO:0000313" key="4">
    <source>
        <dbReference type="Proteomes" id="UP000094565"/>
    </source>
</evidence>
<dbReference type="Gene3D" id="2.60.260.40">
    <property type="entry name" value="q5lls5 like domains"/>
    <property type="match status" value="1"/>
</dbReference>
<reference evidence="3 4" key="1">
    <citation type="submission" date="2016-02" db="EMBL/GenBank/DDBJ databases">
        <title>Comparative genomic and transcriptomic foundation for Pichia pastoris.</title>
        <authorList>
            <person name="Love K.R."/>
            <person name="Shah K.A."/>
            <person name="Whittaker C.A."/>
            <person name="Wu J."/>
            <person name="Bartlett M.C."/>
            <person name="Ma D."/>
            <person name="Leeson R.L."/>
            <person name="Priest M."/>
            <person name="Young S.K."/>
            <person name="Love J.C."/>
        </authorList>
    </citation>
    <scope>NUCLEOTIDE SEQUENCE [LARGE SCALE GENOMIC DNA]</scope>
    <source>
        <strain evidence="3 4">ATCC 28485</strain>
    </source>
</reference>
<evidence type="ECO:0000313" key="3">
    <source>
        <dbReference type="EMBL" id="ANZ75010.1"/>
    </source>
</evidence>
<dbReference type="GO" id="GO:0006120">
    <property type="term" value="P:mitochondrial electron transport, NADH to ubiquinone"/>
    <property type="evidence" value="ECO:0007669"/>
    <property type="project" value="TreeGrafter"/>
</dbReference>
<feature type="domain" description="Zinc finger CHCC-type" evidence="2">
    <location>
        <begin position="104"/>
        <end position="139"/>
    </location>
</feature>
<protein>
    <submittedName>
        <fullName evidence="3">BA75_02119T0</fullName>
    </submittedName>
</protein>
<proteinExistence type="predicted"/>
<dbReference type="EMBL" id="CP014585">
    <property type="protein sequence ID" value="ANZ75010.1"/>
    <property type="molecule type" value="Genomic_DNA"/>
</dbReference>
<evidence type="ECO:0000256" key="1">
    <source>
        <dbReference type="SAM" id="MobiDB-lite"/>
    </source>
</evidence>
<organism evidence="3 4">
    <name type="scientific">Komagataella pastoris</name>
    <name type="common">Yeast</name>
    <name type="synonym">Pichia pastoris</name>
    <dbReference type="NCBI Taxonomy" id="4922"/>
    <lineage>
        <taxon>Eukaryota</taxon>
        <taxon>Fungi</taxon>
        <taxon>Dikarya</taxon>
        <taxon>Ascomycota</taxon>
        <taxon>Saccharomycotina</taxon>
        <taxon>Pichiomycetes</taxon>
        <taxon>Pichiales</taxon>
        <taxon>Pichiaceae</taxon>
        <taxon>Komagataella</taxon>
    </lineage>
</organism>
<dbReference type="Proteomes" id="UP000094565">
    <property type="component" value="Chromosome 2"/>
</dbReference>